<dbReference type="EMBL" id="CP130318">
    <property type="protein sequence ID" value="WNQ14162.1"/>
    <property type="molecule type" value="Genomic_DNA"/>
</dbReference>
<dbReference type="KEGG" id="paun:MJA45_05535"/>
<gene>
    <name evidence="2" type="ORF">MJA45_05535</name>
</gene>
<proteinExistence type="predicted"/>
<evidence type="ECO:0000256" key="1">
    <source>
        <dbReference type="SAM" id="Phobius"/>
    </source>
</evidence>
<dbReference type="Proteomes" id="UP001305702">
    <property type="component" value="Chromosome"/>
</dbReference>
<accession>A0AA96LN16</accession>
<feature type="transmembrane region" description="Helical" evidence="1">
    <location>
        <begin position="17"/>
        <end position="40"/>
    </location>
</feature>
<sequence length="42" mass="4536">MEPASSPPQEPALKGTFAAVLLLGGFLAASWVLVFLLFLYRN</sequence>
<reference evidence="2 3" key="1">
    <citation type="submission" date="2022-02" db="EMBL/GenBank/DDBJ databases">
        <title>Paenibacillus sp. MBLB1776 Whole Genome Shotgun Sequencing.</title>
        <authorList>
            <person name="Hwang C.Y."/>
            <person name="Cho E.-S."/>
            <person name="Seo M.-J."/>
        </authorList>
    </citation>
    <scope>NUCLEOTIDE SEQUENCE [LARGE SCALE GENOMIC DNA]</scope>
    <source>
        <strain evidence="2 3">MBLB1776</strain>
    </source>
</reference>
<name>A0AA96LN16_9BACL</name>
<evidence type="ECO:0000313" key="3">
    <source>
        <dbReference type="Proteomes" id="UP001305702"/>
    </source>
</evidence>
<keyword evidence="1" id="KW-0812">Transmembrane</keyword>
<protein>
    <submittedName>
        <fullName evidence="2">Cytochrome c oxidase subunit 2A</fullName>
    </submittedName>
</protein>
<organism evidence="2 3">
    <name type="scientific">Paenibacillus aurantius</name>
    <dbReference type="NCBI Taxonomy" id="2918900"/>
    <lineage>
        <taxon>Bacteria</taxon>
        <taxon>Bacillati</taxon>
        <taxon>Bacillota</taxon>
        <taxon>Bacilli</taxon>
        <taxon>Bacillales</taxon>
        <taxon>Paenibacillaceae</taxon>
        <taxon>Paenibacillus</taxon>
    </lineage>
</organism>
<dbReference type="AlphaFoldDB" id="A0AA96LN16"/>
<keyword evidence="1" id="KW-0472">Membrane</keyword>
<keyword evidence="3" id="KW-1185">Reference proteome</keyword>
<keyword evidence="1" id="KW-1133">Transmembrane helix</keyword>
<evidence type="ECO:0000313" key="2">
    <source>
        <dbReference type="EMBL" id="WNQ14162.1"/>
    </source>
</evidence>